<evidence type="ECO:0000313" key="2">
    <source>
        <dbReference type="EMBL" id="QKW49745.1"/>
    </source>
</evidence>
<feature type="region of interest" description="Disordered" evidence="1">
    <location>
        <begin position="1159"/>
        <end position="1233"/>
    </location>
</feature>
<feature type="compositionally biased region" description="Low complexity" evidence="1">
    <location>
        <begin position="48"/>
        <end position="63"/>
    </location>
</feature>
<evidence type="ECO:0000256" key="1">
    <source>
        <dbReference type="SAM" id="MobiDB-lite"/>
    </source>
</evidence>
<dbReference type="RefSeq" id="WP_176161479.1">
    <property type="nucleotide sequence ID" value="NZ_CP054929.1"/>
</dbReference>
<feature type="compositionally biased region" description="Gly residues" evidence="1">
    <location>
        <begin position="1201"/>
        <end position="1221"/>
    </location>
</feature>
<dbReference type="EMBL" id="CP054929">
    <property type="protein sequence ID" value="QKW49745.1"/>
    <property type="molecule type" value="Genomic_DNA"/>
</dbReference>
<dbReference type="Proteomes" id="UP000509303">
    <property type="component" value="Chromosome"/>
</dbReference>
<dbReference type="AlphaFoldDB" id="A0A7H8N5H0"/>
<sequence>MGTPAPGEEAPIGAAHVQVLDVMTQDTLRAVGVPVDVSSARPVAPFHAPGGAVPPEGAPPVAGGRAGGGEAVPQAVVVSAVDGLPRRALHVVRDARVPLGWRVTPLDLGAGVEPAEAVVVGHPPRCVVLDTAGALHTCALTPDGGFGPARRLSADDGTRWGALRCDGEGLAYARQGAGRYCLIREGEAREAEFDDAGPGGGLLADVELGDGRYACAAWVRPTDAYPVRVEWRGADGARGGGARLADEEGRRARQVVALYPDGGAVLVLVANRDGSFSCARLDGRAGGEGRLAPAPVPPMPVAVEFADVVPHRVRESFGGAEHAFRDVYALDVARRLWVIRESRSTPGRWLPPVPIDREVGLFAVTGRAGGERDAALFTCHRDSPLLRLAVQQARTRRWRSVEVRRAATAGEAYTADFHHVELSVFDATGRPLVLHEVGLASAAHAGDCEIYWQRPGVTGVEPTLHTLTAEPQPFLTDHAGLLRFMVRATTLARTELVLMDGAGRRAATIRPGTKTLAYLAGTGTLRESDARGRLPVFDAGGAALGDLAADLAPDRLARTAEAVRTIARHALEGPTAPPAVPAPTITDVLTSTDALSTADAARTASEYEAAASATAQGTRAGADGDGDPLVIGDLWFGVERGVVEVGGWAADGTGWAATGLALAGRPVAPGVRLPVRGMEEGGRAVGACFAGVGVPTREVIGWLSTATDWKAVWEAKTALQQAMNLSRTVADADGFARLDRAVDAWLDAREGDLDQLLDVLAHGLLKDKTFQAGIALAVPHPVVFEALNDPIAGWLEERLQRLGPLTFPAPRLDPALERAFATDFAAVRERVLGHLHALWEAVGGLVGSDRQVYDQDLAHLLAEARKCLRAVFGCVREIVHSLLRVVDAAVGAMARSLNTALDGSRLTSLWQQAARAARREDDDTPTVGGLLALMAAYPATIAYKVTTGDARASLFPGGVWPYHTGAEPGPRDGDEQALALGVLTSMSTCYLAFARAGVDLWTPREPDQSLLRHFHGGVLASSLVVLGVGFGDRTLATHSGEHVPYLALGEVVAGIGSLLDLLGHDTEAGRALHEAAPVVTTLAALCTLPLLVRAWEDGRLADGAGEWAAVLGPIGPLFAFLGLPEFADAAGVPAAHAAIDLGAHVAAAIPQFVHALRRESRRAPVPRPESADHRAASAPNGEHPRPPSGDQPSAGTAAVGGTRGRAVGGRAGCGPDPGGSGPVSASRSSQQRG</sequence>
<feature type="region of interest" description="Disordered" evidence="1">
    <location>
        <begin position="47"/>
        <end position="68"/>
    </location>
</feature>
<evidence type="ECO:0000313" key="3">
    <source>
        <dbReference type="Proteomes" id="UP000509303"/>
    </source>
</evidence>
<keyword evidence="3" id="KW-1185">Reference proteome</keyword>
<proteinExistence type="predicted"/>
<organism evidence="2 3">
    <name type="scientific">Streptomyces buecherae</name>
    <dbReference type="NCBI Taxonomy" id="2763006"/>
    <lineage>
        <taxon>Bacteria</taxon>
        <taxon>Bacillati</taxon>
        <taxon>Actinomycetota</taxon>
        <taxon>Actinomycetes</taxon>
        <taxon>Kitasatosporales</taxon>
        <taxon>Streptomycetaceae</taxon>
        <taxon>Streptomyces</taxon>
    </lineage>
</organism>
<name>A0A7H8N5H0_9ACTN</name>
<feature type="compositionally biased region" description="Polar residues" evidence="1">
    <location>
        <begin position="1223"/>
        <end position="1233"/>
    </location>
</feature>
<gene>
    <name evidence="2" type="ORF">HUT08_09435</name>
</gene>
<accession>A0A7H8N5H0</accession>
<reference evidence="2 3" key="1">
    <citation type="submission" date="2020-06" db="EMBL/GenBank/DDBJ databases">
        <title>Genome mining for natural products.</title>
        <authorList>
            <person name="Zhang B."/>
            <person name="Shi J."/>
            <person name="Ge H."/>
        </authorList>
    </citation>
    <scope>NUCLEOTIDE SEQUENCE [LARGE SCALE GENOMIC DNA]</scope>
    <source>
        <strain evidence="2 3">NA00687</strain>
    </source>
</reference>
<protein>
    <submittedName>
        <fullName evidence="2">Uncharacterized protein</fullName>
    </submittedName>
</protein>